<feature type="transmembrane region" description="Helical" evidence="9">
    <location>
        <begin position="108"/>
        <end position="131"/>
    </location>
</feature>
<dbReference type="Proteomes" id="UP000307943">
    <property type="component" value="Unassembled WGS sequence"/>
</dbReference>
<dbReference type="Pfam" id="PF01061">
    <property type="entry name" value="ABC2_membrane"/>
    <property type="match status" value="1"/>
</dbReference>
<keyword evidence="3 9" id="KW-0813">Transport</keyword>
<feature type="transmembrane region" description="Helical" evidence="9">
    <location>
        <begin position="77"/>
        <end position="96"/>
    </location>
</feature>
<evidence type="ECO:0000256" key="7">
    <source>
        <dbReference type="ARBA" id="ARBA00022989"/>
    </source>
</evidence>
<evidence type="ECO:0000256" key="1">
    <source>
        <dbReference type="ARBA" id="ARBA00004429"/>
    </source>
</evidence>
<dbReference type="PANTHER" id="PTHR30413">
    <property type="entry name" value="INNER MEMBRANE TRANSPORT PERMEASE"/>
    <property type="match status" value="1"/>
</dbReference>
<dbReference type="AlphaFoldDB" id="A0A5C4SXK8"/>
<evidence type="ECO:0000256" key="3">
    <source>
        <dbReference type="ARBA" id="ARBA00022448"/>
    </source>
</evidence>
<dbReference type="GO" id="GO:0015920">
    <property type="term" value="P:lipopolysaccharide transport"/>
    <property type="evidence" value="ECO:0007669"/>
    <property type="project" value="TreeGrafter"/>
</dbReference>
<evidence type="ECO:0000256" key="8">
    <source>
        <dbReference type="ARBA" id="ARBA00023136"/>
    </source>
</evidence>
<evidence type="ECO:0000256" key="9">
    <source>
        <dbReference type="RuleBase" id="RU361157"/>
    </source>
</evidence>
<evidence type="ECO:0000256" key="4">
    <source>
        <dbReference type="ARBA" id="ARBA00022475"/>
    </source>
</evidence>
<dbReference type="OrthoDB" id="9794365at2"/>
<keyword evidence="6 9" id="KW-0812">Transmembrane</keyword>
<keyword evidence="8 9" id="KW-0472">Membrane</keyword>
<protein>
    <recommendedName>
        <fullName evidence="9">Transport permease protein</fullName>
    </recommendedName>
</protein>
<evidence type="ECO:0000259" key="10">
    <source>
        <dbReference type="PROSITE" id="PS51012"/>
    </source>
</evidence>
<evidence type="ECO:0000313" key="11">
    <source>
        <dbReference type="EMBL" id="TNJ59758.1"/>
    </source>
</evidence>
<name>A0A5C4SXK8_9BACL</name>
<evidence type="ECO:0000256" key="5">
    <source>
        <dbReference type="ARBA" id="ARBA00022519"/>
    </source>
</evidence>
<dbReference type="PANTHER" id="PTHR30413:SF8">
    <property type="entry name" value="TRANSPORT PERMEASE PROTEIN"/>
    <property type="match status" value="1"/>
</dbReference>
<accession>A0A5C4SXK8</accession>
<keyword evidence="4 9" id="KW-1003">Cell membrane</keyword>
<dbReference type="InterPro" id="IPR013525">
    <property type="entry name" value="ABC2_TM"/>
</dbReference>
<dbReference type="GO" id="GO:0043190">
    <property type="term" value="C:ATP-binding cassette (ABC) transporter complex"/>
    <property type="evidence" value="ECO:0007669"/>
    <property type="project" value="InterPro"/>
</dbReference>
<proteinExistence type="inferred from homology"/>
<keyword evidence="7 9" id="KW-1133">Transmembrane helix</keyword>
<sequence>MNITYFEKFWKYKGLLIELVLRDIKIKYRRSVLGYIWSVLNPLLMMAVIATIFSYMFRFDISNYPIYLLTGQLIYNFFSEATNFAMTSIIYSGSLIKKVYLPKYIFPLARTLSSFTNLLFSLVAILLMLIFTRTPVTPVILLFPLPLLYALFFSIGIGMIISVIAVYFRDMLHLYGVFLTALMYLTPIFYPISVLPKFAVSIVEMNPLYHIIEMFRDIVLYGKFPTVQDNLICFSYGALTMIVGLIVFKKKQDNFVLYL</sequence>
<dbReference type="InterPro" id="IPR000412">
    <property type="entry name" value="ABC_2_transport"/>
</dbReference>
<comment type="similarity">
    <text evidence="2 9">Belongs to the ABC-2 integral membrane protein family.</text>
</comment>
<dbReference type="PRINTS" id="PR00164">
    <property type="entry name" value="ABC2TRNSPORT"/>
</dbReference>
<feature type="domain" description="ABC transmembrane type-2" evidence="10">
    <location>
        <begin position="33"/>
        <end position="251"/>
    </location>
</feature>
<organism evidence="11 12">
    <name type="scientific">Paenibacillus hemerocallicola</name>
    <dbReference type="NCBI Taxonomy" id="1172614"/>
    <lineage>
        <taxon>Bacteria</taxon>
        <taxon>Bacillati</taxon>
        <taxon>Bacillota</taxon>
        <taxon>Bacilli</taxon>
        <taxon>Bacillales</taxon>
        <taxon>Paenibacillaceae</taxon>
        <taxon>Paenibacillus</taxon>
    </lineage>
</organism>
<feature type="transmembrane region" description="Helical" evidence="9">
    <location>
        <begin position="32"/>
        <end position="57"/>
    </location>
</feature>
<keyword evidence="5" id="KW-0997">Cell inner membrane</keyword>
<feature type="transmembrane region" description="Helical" evidence="9">
    <location>
        <begin position="174"/>
        <end position="192"/>
    </location>
</feature>
<reference evidence="11 12" key="1">
    <citation type="submission" date="2019-05" db="EMBL/GenBank/DDBJ databases">
        <title>We sequenced the genome of Paenibacillus hemerocallicola KCTC 33185 for further insight into its adaptation and study the phylogeny of Paenibacillus.</title>
        <authorList>
            <person name="Narsing Rao M.P."/>
        </authorList>
    </citation>
    <scope>NUCLEOTIDE SEQUENCE [LARGE SCALE GENOMIC DNA]</scope>
    <source>
        <strain evidence="11 12">KCTC 33185</strain>
    </source>
</reference>
<dbReference type="GO" id="GO:0140359">
    <property type="term" value="F:ABC-type transporter activity"/>
    <property type="evidence" value="ECO:0007669"/>
    <property type="project" value="InterPro"/>
</dbReference>
<dbReference type="EMBL" id="VDCQ01000090">
    <property type="protein sequence ID" value="TNJ59758.1"/>
    <property type="molecule type" value="Genomic_DNA"/>
</dbReference>
<dbReference type="RefSeq" id="WP_139607259.1">
    <property type="nucleotide sequence ID" value="NZ_VDCQ01000090.1"/>
</dbReference>
<comment type="caution">
    <text evidence="11">The sequence shown here is derived from an EMBL/GenBank/DDBJ whole genome shotgun (WGS) entry which is preliminary data.</text>
</comment>
<evidence type="ECO:0000313" key="12">
    <source>
        <dbReference type="Proteomes" id="UP000307943"/>
    </source>
</evidence>
<feature type="transmembrane region" description="Helical" evidence="9">
    <location>
        <begin position="229"/>
        <end position="248"/>
    </location>
</feature>
<dbReference type="InterPro" id="IPR047817">
    <property type="entry name" value="ABC2_TM_bact-type"/>
</dbReference>
<gene>
    <name evidence="11" type="ORF">FE784_36925</name>
</gene>
<dbReference type="PROSITE" id="PS51012">
    <property type="entry name" value="ABC_TM2"/>
    <property type="match status" value="1"/>
</dbReference>
<keyword evidence="12" id="KW-1185">Reference proteome</keyword>
<comment type="subcellular location">
    <subcellularLocation>
        <location evidence="1">Cell inner membrane</location>
        <topology evidence="1">Multi-pass membrane protein</topology>
    </subcellularLocation>
    <subcellularLocation>
        <location evidence="9">Cell membrane</location>
        <topology evidence="9">Multi-pass membrane protein</topology>
    </subcellularLocation>
</comment>
<evidence type="ECO:0000256" key="2">
    <source>
        <dbReference type="ARBA" id="ARBA00007783"/>
    </source>
</evidence>
<feature type="transmembrane region" description="Helical" evidence="9">
    <location>
        <begin position="143"/>
        <end position="167"/>
    </location>
</feature>
<evidence type="ECO:0000256" key="6">
    <source>
        <dbReference type="ARBA" id="ARBA00022692"/>
    </source>
</evidence>